<organism evidence="1 2">
    <name type="scientific">Actinoplanes derwentensis</name>
    <dbReference type="NCBI Taxonomy" id="113562"/>
    <lineage>
        <taxon>Bacteria</taxon>
        <taxon>Bacillati</taxon>
        <taxon>Actinomycetota</taxon>
        <taxon>Actinomycetes</taxon>
        <taxon>Micromonosporales</taxon>
        <taxon>Micromonosporaceae</taxon>
        <taxon>Actinoplanes</taxon>
    </lineage>
</organism>
<keyword evidence="2" id="KW-1185">Reference proteome</keyword>
<dbReference type="InterPro" id="IPR057895">
    <property type="entry name" value="Mom"/>
</dbReference>
<dbReference type="Proteomes" id="UP000198688">
    <property type="component" value="Chromosome I"/>
</dbReference>
<accession>A0A1H2CUK0</accession>
<dbReference type="AlphaFoldDB" id="A0A1H2CUK0"/>
<protein>
    <submittedName>
        <fullName evidence="1">Uncharacterized protein</fullName>
    </submittedName>
</protein>
<dbReference type="Pfam" id="PF25680">
    <property type="entry name" value="Mom"/>
    <property type="match status" value="1"/>
</dbReference>
<evidence type="ECO:0000313" key="2">
    <source>
        <dbReference type="Proteomes" id="UP000198688"/>
    </source>
</evidence>
<gene>
    <name evidence="1" type="ORF">SAMN04489716_6901</name>
</gene>
<reference evidence="1 2" key="1">
    <citation type="submission" date="2016-10" db="EMBL/GenBank/DDBJ databases">
        <authorList>
            <person name="de Groot N.N."/>
        </authorList>
    </citation>
    <scope>NUCLEOTIDE SEQUENCE [LARGE SCALE GENOMIC DNA]</scope>
    <source>
        <strain evidence="1 2">DSM 43941</strain>
    </source>
</reference>
<dbReference type="OrthoDB" id="3366835at2"/>
<sequence length="306" mass="33778">MHLTSSEELDLFNGWCQRWDQHEDCWRHVDDETFQPHRYQVVPLAHDTARKFTLAHHYSRAWPAAKLPYGLIEDGAHLVGTCVLGVPMSPAVLTNPFPALEPYQQSVELSRLVILDRVPANAESWFVARVFRDISRMGVRGVVAFSDPVRRRIGDRPLMPGHVGTVYQALGAVYTGRGTARKLTVLPGGLVFPDRSRQKIIGGEQGANGAIARLVDMGAPPKPAGMPGWEWLPVALAAIGARKVWHPGNHRYCWTIGPRWARRAYPVALPSLPFPKRPDEFEITGPAPLPPIRAVATIGAQPAIAA</sequence>
<name>A0A1H2CUK0_9ACTN</name>
<dbReference type="EMBL" id="LT629758">
    <property type="protein sequence ID" value="SDT74175.1"/>
    <property type="molecule type" value="Genomic_DNA"/>
</dbReference>
<dbReference type="RefSeq" id="WP_092550672.1">
    <property type="nucleotide sequence ID" value="NZ_BOMJ01000003.1"/>
</dbReference>
<proteinExistence type="predicted"/>
<evidence type="ECO:0000313" key="1">
    <source>
        <dbReference type="EMBL" id="SDT74175.1"/>
    </source>
</evidence>
<dbReference type="STRING" id="113562.SAMN04489716_6901"/>